<sequence>MVKVTHAAIIKITNDVQDVIKEGKKPLIRLSMGIG</sequence>
<organism evidence="1 2">
    <name type="scientific">Neobacillus rhizosphaerae</name>
    <dbReference type="NCBI Taxonomy" id="2880965"/>
    <lineage>
        <taxon>Bacteria</taxon>
        <taxon>Bacillati</taxon>
        <taxon>Bacillota</taxon>
        <taxon>Bacilli</taxon>
        <taxon>Bacillales</taxon>
        <taxon>Bacillaceae</taxon>
        <taxon>Neobacillus</taxon>
    </lineage>
</organism>
<gene>
    <name evidence="1" type="ORF">BACCIP111895_00832</name>
</gene>
<dbReference type="EMBL" id="CALBWS010000003">
    <property type="protein sequence ID" value="CAH2713678.1"/>
    <property type="molecule type" value="Genomic_DNA"/>
</dbReference>
<comment type="caution">
    <text evidence="1">The sequence shown here is derived from an EMBL/GenBank/DDBJ whole genome shotgun (WGS) entry which is preliminary data.</text>
</comment>
<evidence type="ECO:0000313" key="1">
    <source>
        <dbReference type="EMBL" id="CAH2713678.1"/>
    </source>
</evidence>
<keyword evidence="2" id="KW-1185">Reference proteome</keyword>
<reference evidence="1" key="1">
    <citation type="submission" date="2022-04" db="EMBL/GenBank/DDBJ databases">
        <authorList>
            <person name="Criscuolo A."/>
        </authorList>
    </citation>
    <scope>NUCLEOTIDE SEQUENCE</scope>
    <source>
        <strain evidence="1">CIP111895</strain>
    </source>
</reference>
<proteinExistence type="predicted"/>
<name>A0ABN8KJN3_9BACI</name>
<dbReference type="Proteomes" id="UP000838308">
    <property type="component" value="Unassembled WGS sequence"/>
</dbReference>
<protein>
    <submittedName>
        <fullName evidence="1">Uncharacterized protein</fullName>
    </submittedName>
</protein>
<evidence type="ECO:0000313" key="2">
    <source>
        <dbReference type="Proteomes" id="UP000838308"/>
    </source>
</evidence>
<accession>A0ABN8KJN3</accession>